<keyword evidence="3" id="KW-0479">Metal-binding</keyword>
<dbReference type="InterPro" id="IPR000092">
    <property type="entry name" value="Polyprenyl_synt"/>
</dbReference>
<evidence type="ECO:0000313" key="10">
    <source>
        <dbReference type="Proteomes" id="UP000887562"/>
    </source>
</evidence>
<evidence type="ECO:0000256" key="5">
    <source>
        <dbReference type="ARBA" id="ARBA00022842"/>
    </source>
</evidence>
<dbReference type="Gene3D" id="1.10.150.20">
    <property type="entry name" value="5' to 3' exonuclease, C-terminal subdomain"/>
    <property type="match status" value="1"/>
</dbReference>
<dbReference type="Gene3D" id="1.10.600.10">
    <property type="entry name" value="Farnesyl Diphosphate Synthase"/>
    <property type="match status" value="1"/>
</dbReference>
<dbReference type="InterPro" id="IPR011335">
    <property type="entry name" value="Restrct_endonuc-II-like"/>
</dbReference>
<protein>
    <submittedName>
        <fullName evidence="11">ERCC1-like central domain-containing protein</fullName>
    </submittedName>
</protein>
<keyword evidence="10" id="KW-1185">Reference proteome</keyword>
<keyword evidence="7" id="KW-0234">DNA repair</keyword>
<dbReference type="InterPro" id="IPR010994">
    <property type="entry name" value="RuvA_2-like"/>
</dbReference>
<dbReference type="Proteomes" id="UP000887562">
    <property type="component" value="Unplaced"/>
</dbReference>
<dbReference type="InterPro" id="IPR004579">
    <property type="entry name" value="ERCC1/RAD10/SWI10"/>
</dbReference>
<dbReference type="NCBIfam" id="TIGR00597">
    <property type="entry name" value="rad10"/>
    <property type="match status" value="1"/>
</dbReference>
<dbReference type="CDD" id="cd00685">
    <property type="entry name" value="Trans_IPPS_HT"/>
    <property type="match status" value="1"/>
</dbReference>
<dbReference type="InterPro" id="IPR008949">
    <property type="entry name" value="Isoprenoid_synthase_dom_sf"/>
</dbReference>
<sequence>MRKKLIKAFNWWLNIDQEKLDILEEIIETLHNASLIIDDIEDSSDRRRGKPSAHMLFGVPLSINAANYAYFIALEKALTLKHPDVPKIFAEQMVNLHRGQGLDIHWRCSLKCPSEEEYKDMVIRKTGGLFGMAVNFMQLFSANTTNYKPLLDALGLWFQIRDDFANLVDTSYHEAKDFADDLTEGKFSFPVVHAINSFPDDHQVMAILRQRTSNRAVKEHCIQHLCKLGSLAHTARTLIRLELECRRIVEELGGNPHVMLFFEEYSKVYREPGSWEPKSLHLNLKNERSALCNGLNNAGICSDSEKAERRRFELHYDSLNDSGEKSNVPTGLQMFSAYRQGILNPDIVSTQAAASKMGEGEKGNEPTTSGAVRVPPTWLKSRSVLGRLASGHVPTIPGVPSSSSASATSITATQKIPYEPQSTLTKAGVPVDCKNLLVSQRQRGNPLLELIRHVPWEYAAIEPDYVFGPSQCAFFLSLRYHNLNPEYIFERLQKLKSTFRLIVLIVLVDVDDAHHPLKELNKFGLTQNVTVLLAWSFLEAARYVECFKASVNKPPEELQSEAAVSTAQKDQLTLATDFFTSLRVVSRSDAAALLSRFGTVSGIIEADRKMLESCPGIGPVKAEKIYEALHSSLKRKNLD</sequence>
<dbReference type="GO" id="GO:0003684">
    <property type="term" value="F:damaged DNA binding"/>
    <property type="evidence" value="ECO:0007669"/>
    <property type="project" value="InterPro"/>
</dbReference>
<dbReference type="GO" id="GO:0006302">
    <property type="term" value="P:double-strand break repair"/>
    <property type="evidence" value="ECO:0007669"/>
    <property type="project" value="UniProtKB-ARBA"/>
</dbReference>
<evidence type="ECO:0000256" key="8">
    <source>
        <dbReference type="ARBA" id="ARBA00023242"/>
    </source>
</evidence>
<dbReference type="PANTHER" id="PTHR12749:SF0">
    <property type="entry name" value="DNA EXCISION REPAIR PROTEIN ERCC-1"/>
    <property type="match status" value="1"/>
</dbReference>
<dbReference type="PROSITE" id="PS00723">
    <property type="entry name" value="POLYPRENYL_SYNTHASE_1"/>
    <property type="match status" value="1"/>
</dbReference>
<dbReference type="SUPFAM" id="SSF47781">
    <property type="entry name" value="RuvA domain 2-like"/>
    <property type="match status" value="1"/>
</dbReference>
<evidence type="ECO:0000259" key="9">
    <source>
        <dbReference type="Pfam" id="PF03834"/>
    </source>
</evidence>
<dbReference type="Pfam" id="PF03834">
    <property type="entry name" value="Rad10"/>
    <property type="match status" value="1"/>
</dbReference>
<dbReference type="InterPro" id="IPR033749">
    <property type="entry name" value="Polyprenyl_synt_CS"/>
</dbReference>
<dbReference type="FunFam" id="3.40.50.10130:FF:000001">
    <property type="entry name" value="DNA excision repair protein ERCC-1"/>
    <property type="match status" value="1"/>
</dbReference>
<evidence type="ECO:0000256" key="7">
    <source>
        <dbReference type="ARBA" id="ARBA00023204"/>
    </source>
</evidence>
<dbReference type="GO" id="GO:0070522">
    <property type="term" value="C:ERCC4-ERCC1 complex"/>
    <property type="evidence" value="ECO:0007669"/>
    <property type="project" value="TreeGrafter"/>
</dbReference>
<reference evidence="11" key="1">
    <citation type="submission" date="2022-11" db="UniProtKB">
        <authorList>
            <consortium name="WormBaseParasite"/>
        </authorList>
    </citation>
    <scope>IDENTIFICATION</scope>
</reference>
<dbReference type="PROSITE" id="PS00444">
    <property type="entry name" value="POLYPRENYL_SYNTHASE_2"/>
    <property type="match status" value="1"/>
</dbReference>
<dbReference type="PANTHER" id="PTHR12749">
    <property type="entry name" value="EXCISION REPAIR CROSS-COMPLEMENTING 1 ERCC1"/>
    <property type="match status" value="1"/>
</dbReference>
<feature type="domain" description="ERCC1-like central" evidence="9">
    <location>
        <begin position="436"/>
        <end position="548"/>
    </location>
</feature>
<keyword evidence="8" id="KW-0539">Nucleus</keyword>
<comment type="similarity">
    <text evidence="2">Belongs to the ERCC1/RAD10/SWI10 family.</text>
</comment>
<dbReference type="GO" id="GO:0046872">
    <property type="term" value="F:metal ion binding"/>
    <property type="evidence" value="ECO:0007669"/>
    <property type="project" value="UniProtKB-KW"/>
</dbReference>
<dbReference type="GO" id="GO:0008299">
    <property type="term" value="P:isoprenoid biosynthetic process"/>
    <property type="evidence" value="ECO:0007669"/>
    <property type="project" value="InterPro"/>
</dbReference>
<evidence type="ECO:0000256" key="6">
    <source>
        <dbReference type="ARBA" id="ARBA00023125"/>
    </source>
</evidence>
<evidence type="ECO:0000256" key="4">
    <source>
        <dbReference type="ARBA" id="ARBA00022763"/>
    </source>
</evidence>
<evidence type="ECO:0000256" key="1">
    <source>
        <dbReference type="ARBA" id="ARBA00004123"/>
    </source>
</evidence>
<proteinExistence type="inferred from homology"/>
<dbReference type="GO" id="GO:0000110">
    <property type="term" value="C:nucleotide-excision repair factor 1 complex"/>
    <property type="evidence" value="ECO:0007669"/>
    <property type="project" value="TreeGrafter"/>
</dbReference>
<evidence type="ECO:0000256" key="3">
    <source>
        <dbReference type="ARBA" id="ARBA00022723"/>
    </source>
</evidence>
<dbReference type="GO" id="GO:0003697">
    <property type="term" value="F:single-stranded DNA binding"/>
    <property type="evidence" value="ECO:0007669"/>
    <property type="project" value="TreeGrafter"/>
</dbReference>
<dbReference type="CDD" id="cd22325">
    <property type="entry name" value="ERCC1_C-like"/>
    <property type="match status" value="1"/>
</dbReference>
<dbReference type="Pfam" id="PF00348">
    <property type="entry name" value="polyprenyl_synt"/>
    <property type="match status" value="1"/>
</dbReference>
<organism evidence="10 11">
    <name type="scientific">Echinococcus canadensis</name>
    <dbReference type="NCBI Taxonomy" id="519352"/>
    <lineage>
        <taxon>Eukaryota</taxon>
        <taxon>Metazoa</taxon>
        <taxon>Spiralia</taxon>
        <taxon>Lophotrochozoa</taxon>
        <taxon>Platyhelminthes</taxon>
        <taxon>Cestoda</taxon>
        <taxon>Eucestoda</taxon>
        <taxon>Cyclophyllidea</taxon>
        <taxon>Taeniidae</taxon>
        <taxon>Echinococcus</taxon>
        <taxon>Echinococcus canadensis group</taxon>
    </lineage>
</organism>
<dbReference type="GO" id="GO:0006312">
    <property type="term" value="P:mitotic recombination"/>
    <property type="evidence" value="ECO:0007669"/>
    <property type="project" value="TreeGrafter"/>
</dbReference>
<dbReference type="WBParaSite" id="maker-E.canG7_contigs_7573-snap-gene-0.27-mRNA-1">
    <property type="protein sequence ID" value="maker-E.canG7_contigs_7573-snap-gene-0.27-mRNA-1"/>
    <property type="gene ID" value="EcG7_03987"/>
</dbReference>
<dbReference type="SUPFAM" id="SSF48576">
    <property type="entry name" value="Terpenoid synthases"/>
    <property type="match status" value="1"/>
</dbReference>
<keyword evidence="4" id="KW-0227">DNA damage</keyword>
<dbReference type="GO" id="GO:0070914">
    <property type="term" value="P:UV-damage excision repair"/>
    <property type="evidence" value="ECO:0007669"/>
    <property type="project" value="TreeGrafter"/>
</dbReference>
<keyword evidence="5" id="KW-0460">Magnesium</keyword>
<dbReference type="Pfam" id="PF14520">
    <property type="entry name" value="HHH_5"/>
    <property type="match status" value="1"/>
</dbReference>
<dbReference type="InterPro" id="IPR047260">
    <property type="entry name" value="ERCC1-like_central_dom"/>
</dbReference>
<comment type="subcellular location">
    <subcellularLocation>
        <location evidence="1">Nucleus</location>
    </subcellularLocation>
</comment>
<accession>A0A915EZV7</accession>
<dbReference type="SUPFAM" id="SSF52980">
    <property type="entry name" value="Restriction endonuclease-like"/>
    <property type="match status" value="1"/>
</dbReference>
<evidence type="ECO:0000256" key="2">
    <source>
        <dbReference type="ARBA" id="ARBA00008283"/>
    </source>
</evidence>
<dbReference type="Gene3D" id="3.40.50.10130">
    <property type="match status" value="1"/>
</dbReference>
<keyword evidence="6" id="KW-0238">DNA-binding</keyword>
<dbReference type="GO" id="GO:0004659">
    <property type="term" value="F:prenyltransferase activity"/>
    <property type="evidence" value="ECO:0007669"/>
    <property type="project" value="InterPro"/>
</dbReference>
<dbReference type="AlphaFoldDB" id="A0A915EZV7"/>
<dbReference type="SFLD" id="SFLDS00005">
    <property type="entry name" value="Isoprenoid_Synthase_Type_I"/>
    <property type="match status" value="1"/>
</dbReference>
<evidence type="ECO:0000313" key="11">
    <source>
        <dbReference type="WBParaSite" id="maker-E.canG7_contigs_7573-snap-gene-0.27-mRNA-1"/>
    </source>
</evidence>
<name>A0A915EZV7_9CEST</name>